<dbReference type="Gene3D" id="1.10.357.10">
    <property type="entry name" value="Tetracycline Repressor, domain 2"/>
    <property type="match status" value="1"/>
</dbReference>
<evidence type="ECO:0000259" key="2">
    <source>
        <dbReference type="Pfam" id="PF02796"/>
    </source>
</evidence>
<dbReference type="GO" id="GO:0000150">
    <property type="term" value="F:DNA strand exchange activity"/>
    <property type="evidence" value="ECO:0007669"/>
    <property type="project" value="InterPro"/>
</dbReference>
<sequence length="59" mass="6080">MAHATVLLGEGSTPFVEIARRVGVAPSTLYGYFPGGRYGELPGEQGPDTKPAESGGSSR</sequence>
<proteinExistence type="predicted"/>
<dbReference type="KEGG" id="lck:HN018_23705"/>
<evidence type="ECO:0000313" key="3">
    <source>
        <dbReference type="EMBL" id="QKE93287.1"/>
    </source>
</evidence>
<geneLocation type="plasmid" evidence="3 4">
    <name>unnamed1</name>
</geneLocation>
<evidence type="ECO:0000313" key="4">
    <source>
        <dbReference type="Proteomes" id="UP000500767"/>
    </source>
</evidence>
<dbReference type="Pfam" id="PF02796">
    <property type="entry name" value="HTH_7"/>
    <property type="match status" value="1"/>
</dbReference>
<name>A0A6M8HYL2_9PROT</name>
<dbReference type="InterPro" id="IPR006120">
    <property type="entry name" value="Resolvase_HTH_dom"/>
</dbReference>
<protein>
    <submittedName>
        <fullName evidence="3">Helix-turn-helix domain-containing protein</fullName>
    </submittedName>
</protein>
<dbReference type="AlphaFoldDB" id="A0A6M8HYL2"/>
<dbReference type="GO" id="GO:0003677">
    <property type="term" value="F:DNA binding"/>
    <property type="evidence" value="ECO:0007669"/>
    <property type="project" value="InterPro"/>
</dbReference>
<keyword evidence="4" id="KW-1185">Reference proteome</keyword>
<dbReference type="Proteomes" id="UP000500767">
    <property type="component" value="Plasmid unnamed1"/>
</dbReference>
<feature type="domain" description="Resolvase HTH" evidence="2">
    <location>
        <begin position="6"/>
        <end position="34"/>
    </location>
</feature>
<dbReference type="EMBL" id="CP053709">
    <property type="protein sequence ID" value="QKE93287.1"/>
    <property type="molecule type" value="Genomic_DNA"/>
</dbReference>
<gene>
    <name evidence="3" type="ORF">HN018_23705</name>
</gene>
<keyword evidence="3" id="KW-0614">Plasmid</keyword>
<evidence type="ECO:0000256" key="1">
    <source>
        <dbReference type="SAM" id="MobiDB-lite"/>
    </source>
</evidence>
<feature type="region of interest" description="Disordered" evidence="1">
    <location>
        <begin position="35"/>
        <end position="59"/>
    </location>
</feature>
<accession>A0A6M8HYL2</accession>
<reference evidence="3 4" key="1">
    <citation type="journal article" date="2014" name="World J. Microbiol. Biotechnol.">
        <title>Biodiversity and physiological characteristics of Antarctic and Arctic lichens-associated bacteria.</title>
        <authorList>
            <person name="Lee Y.M."/>
            <person name="Kim E.H."/>
            <person name="Lee H.K."/>
            <person name="Hong S.G."/>
        </authorList>
    </citation>
    <scope>NUCLEOTIDE SEQUENCE [LARGE SCALE GENOMIC DNA]</scope>
    <source>
        <strain evidence="3 4">PAMC 26569</strain>
        <plasmid evidence="3">unnamed1</plasmid>
    </source>
</reference>
<organism evidence="3 4">
    <name type="scientific">Lichenicola cladoniae</name>
    <dbReference type="NCBI Taxonomy" id="1484109"/>
    <lineage>
        <taxon>Bacteria</taxon>
        <taxon>Pseudomonadati</taxon>
        <taxon>Pseudomonadota</taxon>
        <taxon>Alphaproteobacteria</taxon>
        <taxon>Acetobacterales</taxon>
        <taxon>Acetobacteraceae</taxon>
        <taxon>Lichenicola</taxon>
    </lineage>
</organism>